<keyword evidence="2" id="KW-0732">Signal</keyword>
<name>A0A8J2NUG3_9HEXA</name>
<comment type="caution">
    <text evidence="3">The sequence shown here is derived from an EMBL/GenBank/DDBJ whole genome shotgun (WGS) entry which is preliminary data.</text>
</comment>
<dbReference type="OrthoDB" id="8299140at2759"/>
<feature type="transmembrane region" description="Helical" evidence="1">
    <location>
        <begin position="352"/>
        <end position="371"/>
    </location>
</feature>
<organism evidence="3 4">
    <name type="scientific">Allacma fusca</name>
    <dbReference type="NCBI Taxonomy" id="39272"/>
    <lineage>
        <taxon>Eukaryota</taxon>
        <taxon>Metazoa</taxon>
        <taxon>Ecdysozoa</taxon>
        <taxon>Arthropoda</taxon>
        <taxon>Hexapoda</taxon>
        <taxon>Collembola</taxon>
        <taxon>Symphypleona</taxon>
        <taxon>Sminthuridae</taxon>
        <taxon>Allacma</taxon>
    </lineage>
</organism>
<accession>A0A8J2NUG3</accession>
<proteinExistence type="predicted"/>
<evidence type="ECO:0000256" key="2">
    <source>
        <dbReference type="SAM" id="SignalP"/>
    </source>
</evidence>
<evidence type="ECO:0000256" key="1">
    <source>
        <dbReference type="SAM" id="Phobius"/>
    </source>
</evidence>
<dbReference type="Proteomes" id="UP000708208">
    <property type="component" value="Unassembled WGS sequence"/>
</dbReference>
<evidence type="ECO:0000313" key="3">
    <source>
        <dbReference type="EMBL" id="CAG7718862.1"/>
    </source>
</evidence>
<feature type="signal peptide" evidence="2">
    <location>
        <begin position="1"/>
        <end position="20"/>
    </location>
</feature>
<feature type="transmembrane region" description="Helical" evidence="1">
    <location>
        <begin position="662"/>
        <end position="683"/>
    </location>
</feature>
<dbReference type="EMBL" id="CAJVCH010056565">
    <property type="protein sequence ID" value="CAG7718862.1"/>
    <property type="molecule type" value="Genomic_DNA"/>
</dbReference>
<keyword evidence="4" id="KW-1185">Reference proteome</keyword>
<evidence type="ECO:0000313" key="4">
    <source>
        <dbReference type="Proteomes" id="UP000708208"/>
    </source>
</evidence>
<dbReference type="AlphaFoldDB" id="A0A8J2NUG3"/>
<keyword evidence="1" id="KW-0472">Membrane</keyword>
<evidence type="ECO:0008006" key="5">
    <source>
        <dbReference type="Google" id="ProtNLM"/>
    </source>
</evidence>
<sequence length="703" mass="82321">MAQILAVNILQFALIVYTETIVNVFQDTDFWLKIYENCHCKIINIDESMTISRFTHPLVYYSSQYSMMTNLTLPQDLFALKTERCRATLLLLRFTQEDLITGHNSTVPRSILDTKYLGSELTVSSFSYIHIATKAVGKQVLELLTLNLFNNYYFYRNIDFTRLSILLIAAGPNVDSDSFFIDEWYLNCYYCTNVGYQKIVIHQMRRSPESKASRRIIDNFFYQSFRKSSIGLKSPVFFVEKYPVMGLRLSSETKLEEVAVDWDARFSTLKSDHRSFHSLILHILMGKLSNTSYVFPERNNQFMESIPAVELGMPQIWHYEFIPTKTEGLAFFTCDGIVERTSFEVYYNPFQLLLWCVLSAFVLSLSVILHIGSKRQISAIQSVLLSVGILLEQFDIPKLPKNMMKFFNIIMLAWMLMGIILSHGYKGILTSDVTAPRPKNVLQNFKEIEDYAIFTPPSKTLVRHMKTSLFIRNRMYEATRTKYMQRDEKGIKVIDQFFDVYEISQLFEYFHNPEYQNPTTRWETSKEQVNWLMNSLRLPHDFPNSSAETAVSHCNRTAYVTYRSDIDQFVVPDFMKNDVTKRRFTRGKEEILYAFRGYGSSNRKGGGYFFKYLRLLLESGVYQMAEATFVDLERSKNCLKYLNTTDYHVQVLNLGSNFMTTLFQILSSLFLVNVGTFFVEFFMDARFYFVFRFVQIFRYHCKT</sequence>
<protein>
    <recommendedName>
        <fullName evidence="5">Ionotropic receptor</fullName>
    </recommendedName>
</protein>
<feature type="chain" id="PRO_5035195813" description="Ionotropic receptor" evidence="2">
    <location>
        <begin position="21"/>
        <end position="703"/>
    </location>
</feature>
<keyword evidence="1" id="KW-1133">Transmembrane helix</keyword>
<feature type="transmembrane region" description="Helical" evidence="1">
    <location>
        <begin position="406"/>
        <end position="425"/>
    </location>
</feature>
<keyword evidence="1" id="KW-0812">Transmembrane</keyword>
<gene>
    <name evidence="3" type="ORF">AFUS01_LOCUS8225</name>
</gene>
<reference evidence="3" key="1">
    <citation type="submission" date="2021-06" db="EMBL/GenBank/DDBJ databases">
        <authorList>
            <person name="Hodson N. C."/>
            <person name="Mongue J. A."/>
            <person name="Jaron S. K."/>
        </authorList>
    </citation>
    <scope>NUCLEOTIDE SEQUENCE</scope>
</reference>